<dbReference type="AlphaFoldDB" id="A0A562MWN4"/>
<protein>
    <submittedName>
        <fullName evidence="2">Uncharacterized protein</fullName>
    </submittedName>
</protein>
<evidence type="ECO:0000256" key="1">
    <source>
        <dbReference type="SAM" id="Phobius"/>
    </source>
</evidence>
<evidence type="ECO:0000313" key="3">
    <source>
        <dbReference type="Proteomes" id="UP000315908"/>
    </source>
</evidence>
<dbReference type="Proteomes" id="UP000315908">
    <property type="component" value="Unassembled WGS sequence"/>
</dbReference>
<proteinExistence type="predicted"/>
<gene>
    <name evidence="2" type="ORF">IQ31_01029</name>
</gene>
<comment type="caution">
    <text evidence="2">The sequence shown here is derived from an EMBL/GenBank/DDBJ whole genome shotgun (WGS) entry which is preliminary data.</text>
</comment>
<organism evidence="2 3">
    <name type="scientific">Sphingobacterium siyangense</name>
    <dbReference type="NCBI Taxonomy" id="459529"/>
    <lineage>
        <taxon>Bacteria</taxon>
        <taxon>Pseudomonadati</taxon>
        <taxon>Bacteroidota</taxon>
        <taxon>Sphingobacteriia</taxon>
        <taxon>Sphingobacteriales</taxon>
        <taxon>Sphingobacteriaceae</taxon>
        <taxon>Sphingobacterium</taxon>
    </lineage>
</organism>
<keyword evidence="1" id="KW-1133">Transmembrane helix</keyword>
<accession>A0A562MWN4</accession>
<keyword evidence="1" id="KW-0812">Transmembrane</keyword>
<dbReference type="EMBL" id="VLKR01000003">
    <property type="protein sequence ID" value="TWI24011.1"/>
    <property type="molecule type" value="Genomic_DNA"/>
</dbReference>
<reference evidence="2 3" key="1">
    <citation type="journal article" date="2015" name="Stand. Genomic Sci.">
        <title>Genomic Encyclopedia of Bacterial and Archaeal Type Strains, Phase III: the genomes of soil and plant-associated and newly described type strains.</title>
        <authorList>
            <person name="Whitman W.B."/>
            <person name="Woyke T."/>
            <person name="Klenk H.P."/>
            <person name="Zhou Y."/>
            <person name="Lilburn T.G."/>
            <person name="Beck B.J."/>
            <person name="De Vos P."/>
            <person name="Vandamme P."/>
            <person name="Eisen J.A."/>
            <person name="Garrity G."/>
            <person name="Hugenholtz P."/>
            <person name="Kyrpides N.C."/>
        </authorList>
    </citation>
    <scope>NUCLEOTIDE SEQUENCE [LARGE SCALE GENOMIC DNA]</scope>
    <source>
        <strain evidence="2 3">CGMCC 1.6855</strain>
    </source>
</reference>
<evidence type="ECO:0000313" key="2">
    <source>
        <dbReference type="EMBL" id="TWI24011.1"/>
    </source>
</evidence>
<name>A0A562MWN4_9SPHI</name>
<keyword evidence="1" id="KW-0472">Membrane</keyword>
<feature type="transmembrane region" description="Helical" evidence="1">
    <location>
        <begin position="6"/>
        <end position="25"/>
    </location>
</feature>
<sequence length="40" mass="5147">MDIQLMFDSFFLVYVVWSYLLKYHFNEKNFYDFMFVDFSR</sequence>